<keyword evidence="1" id="KW-0732">Signal</keyword>
<gene>
    <name evidence="2" type="ORF">VTL71DRAFT_2996</name>
</gene>
<feature type="chain" id="PRO_5046263622" description="Secreted protein" evidence="1">
    <location>
        <begin position="21"/>
        <end position="80"/>
    </location>
</feature>
<dbReference type="EMBL" id="JAZHXI010000012">
    <property type="protein sequence ID" value="KAL2065327.1"/>
    <property type="molecule type" value="Genomic_DNA"/>
</dbReference>
<organism evidence="2 3">
    <name type="scientific">Oculimacula yallundae</name>
    <dbReference type="NCBI Taxonomy" id="86028"/>
    <lineage>
        <taxon>Eukaryota</taxon>
        <taxon>Fungi</taxon>
        <taxon>Dikarya</taxon>
        <taxon>Ascomycota</taxon>
        <taxon>Pezizomycotina</taxon>
        <taxon>Leotiomycetes</taxon>
        <taxon>Helotiales</taxon>
        <taxon>Ploettnerulaceae</taxon>
        <taxon>Oculimacula</taxon>
    </lineage>
</organism>
<sequence>MMLSTAWILILMRISSESHSVVPKPINDSILVHDTMMGYLYRGWLYDCILYWPGVGASMSKAQEGIPLGEESRFTTFLLK</sequence>
<evidence type="ECO:0008006" key="4">
    <source>
        <dbReference type="Google" id="ProtNLM"/>
    </source>
</evidence>
<dbReference type="Proteomes" id="UP001595075">
    <property type="component" value="Unassembled WGS sequence"/>
</dbReference>
<reference evidence="2 3" key="1">
    <citation type="journal article" date="2024" name="Commun. Biol.">
        <title>Comparative genomic analysis of thermophilic fungi reveals convergent evolutionary adaptations and gene losses.</title>
        <authorList>
            <person name="Steindorff A.S."/>
            <person name="Aguilar-Pontes M.V."/>
            <person name="Robinson A.J."/>
            <person name="Andreopoulos B."/>
            <person name="LaButti K."/>
            <person name="Kuo A."/>
            <person name="Mondo S."/>
            <person name="Riley R."/>
            <person name="Otillar R."/>
            <person name="Haridas S."/>
            <person name="Lipzen A."/>
            <person name="Grimwood J."/>
            <person name="Schmutz J."/>
            <person name="Clum A."/>
            <person name="Reid I.D."/>
            <person name="Moisan M.C."/>
            <person name="Butler G."/>
            <person name="Nguyen T.T.M."/>
            <person name="Dewar K."/>
            <person name="Conant G."/>
            <person name="Drula E."/>
            <person name="Henrissat B."/>
            <person name="Hansel C."/>
            <person name="Singer S."/>
            <person name="Hutchinson M.I."/>
            <person name="de Vries R.P."/>
            <person name="Natvig D.O."/>
            <person name="Powell A.J."/>
            <person name="Tsang A."/>
            <person name="Grigoriev I.V."/>
        </authorList>
    </citation>
    <scope>NUCLEOTIDE SEQUENCE [LARGE SCALE GENOMIC DNA]</scope>
    <source>
        <strain evidence="2 3">CBS 494.80</strain>
    </source>
</reference>
<evidence type="ECO:0000313" key="2">
    <source>
        <dbReference type="EMBL" id="KAL2065327.1"/>
    </source>
</evidence>
<feature type="signal peptide" evidence="1">
    <location>
        <begin position="1"/>
        <end position="20"/>
    </location>
</feature>
<name>A0ABR4C742_9HELO</name>
<keyword evidence="3" id="KW-1185">Reference proteome</keyword>
<accession>A0ABR4C742</accession>
<evidence type="ECO:0000313" key="3">
    <source>
        <dbReference type="Proteomes" id="UP001595075"/>
    </source>
</evidence>
<proteinExistence type="predicted"/>
<protein>
    <recommendedName>
        <fullName evidence="4">Secreted protein</fullName>
    </recommendedName>
</protein>
<comment type="caution">
    <text evidence="2">The sequence shown here is derived from an EMBL/GenBank/DDBJ whole genome shotgun (WGS) entry which is preliminary data.</text>
</comment>
<evidence type="ECO:0000256" key="1">
    <source>
        <dbReference type="SAM" id="SignalP"/>
    </source>
</evidence>